<comment type="subcellular location">
    <subcellularLocation>
        <location evidence="1">Cytoplasm</location>
        <location evidence="1">Cytoskeleton</location>
    </subcellularLocation>
</comment>
<dbReference type="SMART" id="SM01052">
    <property type="entry name" value="CAP_GLY"/>
    <property type="match status" value="1"/>
</dbReference>
<feature type="domain" description="CAP-Gly" evidence="7">
    <location>
        <begin position="181"/>
        <end position="223"/>
    </location>
</feature>
<keyword evidence="4" id="KW-0143">Chaperone</keyword>
<dbReference type="GO" id="GO:0007021">
    <property type="term" value="P:tubulin complex assembly"/>
    <property type="evidence" value="ECO:0007669"/>
    <property type="project" value="InterPro"/>
</dbReference>
<evidence type="ECO:0000256" key="4">
    <source>
        <dbReference type="ARBA" id="ARBA00023186"/>
    </source>
</evidence>
<reference evidence="8 9" key="1">
    <citation type="submission" date="2018-10" db="EMBL/GenBank/DDBJ databases">
        <title>A high-quality apple genome assembly.</title>
        <authorList>
            <person name="Hu J."/>
        </authorList>
    </citation>
    <scope>NUCLEOTIDE SEQUENCE [LARGE SCALE GENOMIC DNA]</scope>
    <source>
        <strain evidence="9">cv. HFTH1</strain>
        <tissue evidence="8">Young leaf</tissue>
    </source>
</reference>
<dbReference type="InterPro" id="IPR034666">
    <property type="entry name" value="ARPC2/4"/>
</dbReference>
<dbReference type="GO" id="GO:0007023">
    <property type="term" value="P:post-chaperonin tubulin folding pathway"/>
    <property type="evidence" value="ECO:0007669"/>
    <property type="project" value="InterPro"/>
</dbReference>
<gene>
    <name evidence="8" type="ORF">DVH24_000760</name>
</gene>
<dbReference type="AlphaFoldDB" id="A0A498JZC4"/>
<dbReference type="STRING" id="3750.A0A498JZC4"/>
<evidence type="ECO:0000313" key="9">
    <source>
        <dbReference type="Proteomes" id="UP000290289"/>
    </source>
</evidence>
<keyword evidence="5" id="KW-0009">Actin-binding</keyword>
<keyword evidence="9" id="KW-1185">Reference proteome</keyword>
<proteinExistence type="inferred from homology"/>
<dbReference type="Gene3D" id="3.10.20.90">
    <property type="entry name" value="Phosphatidylinositol 3-kinase Catalytic Subunit, Chain A, domain 1"/>
    <property type="match status" value="1"/>
</dbReference>
<dbReference type="Proteomes" id="UP000290289">
    <property type="component" value="Chromosome 4"/>
</dbReference>
<dbReference type="CDD" id="cd01789">
    <property type="entry name" value="Ubl_TBCB"/>
    <property type="match status" value="1"/>
</dbReference>
<dbReference type="PANTHER" id="PTHR22629:SF0">
    <property type="entry name" value="ACTIN-RELATED PROTEIN 2_3 COMPLEX SUBUNIT 4"/>
    <property type="match status" value="1"/>
</dbReference>
<evidence type="ECO:0000256" key="5">
    <source>
        <dbReference type="ARBA" id="ARBA00023203"/>
    </source>
</evidence>
<dbReference type="Pfam" id="PF01302">
    <property type="entry name" value="CAP_GLY"/>
    <property type="match status" value="1"/>
</dbReference>
<sequence length="391" mass="44455">MASQLQKIEGDESVLLRVTHSNLKTFSADIRFSLQSSVESVKDKLWRKCGTSVDSMSLHLYDDANTLVSTLTDNSKPLGFYSPHDGFRLHVVDLDPSSVTSGGWLEDTSLVEKYTISQEAYEKRDGTFRKFKDKLVSQNPSAVENKIPENYMEDLCVNIKVGDRCEVEPGAKRGVVKFVGRAEPLGPGFWIGVQYDEPLGKHDGMVKGTRYFSCPPLHGGMVRPEKVKSNSLRLYLACIRNTLDAAMCLQNFPCQEVERHNKPEVELKTSSELLLNPVLICRNEAEKCLIETSINSLRISLKVKQADELENILTKKFLRFLSMRAEAFQVLRRKPVQGYDISFLVTNYHCEEMQKHKLIDFIDIDKEISELKMSVNTRGRLVATEFLKQFM</sequence>
<accession>A0A498JZC4</accession>
<dbReference type="InterPro" id="IPR000626">
    <property type="entry name" value="Ubiquitin-like_dom"/>
</dbReference>
<evidence type="ECO:0000256" key="6">
    <source>
        <dbReference type="ARBA" id="ARBA00023212"/>
    </source>
</evidence>
<dbReference type="InterPro" id="IPR000938">
    <property type="entry name" value="CAP-Gly_domain"/>
</dbReference>
<evidence type="ECO:0000259" key="7">
    <source>
        <dbReference type="PROSITE" id="PS50245"/>
    </source>
</evidence>
<dbReference type="PANTHER" id="PTHR22629">
    <property type="entry name" value="ARP2/3 COMPLEX 20 KD SUBUNIT"/>
    <property type="match status" value="1"/>
</dbReference>
<dbReference type="FunFam" id="3.30.1460.20:FF:000001">
    <property type="entry name" value="Actin-related protein 2/3 complex subunit 4"/>
    <property type="match status" value="1"/>
</dbReference>
<dbReference type="GO" id="GO:0005885">
    <property type="term" value="C:Arp2/3 protein complex"/>
    <property type="evidence" value="ECO:0007669"/>
    <property type="project" value="InterPro"/>
</dbReference>
<dbReference type="GO" id="GO:0030041">
    <property type="term" value="P:actin filament polymerization"/>
    <property type="evidence" value="ECO:0007669"/>
    <property type="project" value="InterPro"/>
</dbReference>
<dbReference type="GO" id="GO:0051015">
    <property type="term" value="F:actin filament binding"/>
    <property type="evidence" value="ECO:0007669"/>
    <property type="project" value="TreeGrafter"/>
</dbReference>
<name>A0A498JZC4_MALDO</name>
<dbReference type="EMBL" id="RDQH01000330">
    <property type="protein sequence ID" value="RXI00526.1"/>
    <property type="molecule type" value="Genomic_DNA"/>
</dbReference>
<dbReference type="Pfam" id="PF05856">
    <property type="entry name" value="ARPC4"/>
    <property type="match status" value="1"/>
</dbReference>
<dbReference type="Gene3D" id="3.30.1460.20">
    <property type="match status" value="1"/>
</dbReference>
<comment type="caution">
    <text evidence="8">The sequence shown here is derived from an EMBL/GenBank/DDBJ whole genome shotgun (WGS) entry which is preliminary data.</text>
</comment>
<keyword evidence="6" id="KW-0206">Cytoskeleton</keyword>
<dbReference type="InterPro" id="IPR036859">
    <property type="entry name" value="CAP-Gly_dom_sf"/>
</dbReference>
<dbReference type="InterPro" id="IPR029071">
    <property type="entry name" value="Ubiquitin-like_domsf"/>
</dbReference>
<dbReference type="GO" id="GO:0034314">
    <property type="term" value="P:Arp2/3 complex-mediated actin nucleation"/>
    <property type="evidence" value="ECO:0007669"/>
    <property type="project" value="InterPro"/>
</dbReference>
<dbReference type="Pfam" id="PF14560">
    <property type="entry name" value="Ubiquitin_2"/>
    <property type="match status" value="1"/>
</dbReference>
<evidence type="ECO:0000256" key="1">
    <source>
        <dbReference type="ARBA" id="ARBA00004245"/>
    </source>
</evidence>
<organism evidence="8 9">
    <name type="scientific">Malus domestica</name>
    <name type="common">Apple</name>
    <name type="synonym">Pyrus malus</name>
    <dbReference type="NCBI Taxonomy" id="3750"/>
    <lineage>
        <taxon>Eukaryota</taxon>
        <taxon>Viridiplantae</taxon>
        <taxon>Streptophyta</taxon>
        <taxon>Embryophyta</taxon>
        <taxon>Tracheophyta</taxon>
        <taxon>Spermatophyta</taxon>
        <taxon>Magnoliopsida</taxon>
        <taxon>eudicotyledons</taxon>
        <taxon>Gunneridae</taxon>
        <taxon>Pentapetalae</taxon>
        <taxon>rosids</taxon>
        <taxon>fabids</taxon>
        <taxon>Rosales</taxon>
        <taxon>Rosaceae</taxon>
        <taxon>Amygdaloideae</taxon>
        <taxon>Maleae</taxon>
        <taxon>Malus</taxon>
    </lineage>
</organism>
<dbReference type="PROSITE" id="PS50245">
    <property type="entry name" value="CAP_GLY_2"/>
    <property type="match status" value="1"/>
</dbReference>
<protein>
    <recommendedName>
        <fullName evidence="7">CAP-Gly domain-containing protein</fullName>
    </recommendedName>
</protein>
<evidence type="ECO:0000256" key="2">
    <source>
        <dbReference type="ARBA" id="ARBA00005919"/>
    </source>
</evidence>
<comment type="similarity">
    <text evidence="2">Belongs to the ARPC4 family.</text>
</comment>
<dbReference type="InterPro" id="IPR045172">
    <property type="entry name" value="TBCB_Ubl"/>
</dbReference>
<dbReference type="GO" id="GO:0043014">
    <property type="term" value="F:alpha-tubulin binding"/>
    <property type="evidence" value="ECO:0007669"/>
    <property type="project" value="InterPro"/>
</dbReference>
<evidence type="ECO:0000256" key="3">
    <source>
        <dbReference type="ARBA" id="ARBA00022490"/>
    </source>
</evidence>
<dbReference type="SUPFAM" id="SSF54236">
    <property type="entry name" value="Ubiquitin-like"/>
    <property type="match status" value="1"/>
</dbReference>
<evidence type="ECO:0000313" key="8">
    <source>
        <dbReference type="EMBL" id="RXI00526.1"/>
    </source>
</evidence>
<dbReference type="Gene3D" id="2.30.30.190">
    <property type="entry name" value="CAP Gly-rich-like domain"/>
    <property type="match status" value="1"/>
</dbReference>
<keyword evidence="3" id="KW-0963">Cytoplasm</keyword>
<dbReference type="SUPFAM" id="SSF69645">
    <property type="entry name" value="Arp2/3 complex subunits"/>
    <property type="match status" value="1"/>
</dbReference>
<dbReference type="SUPFAM" id="SSF74924">
    <property type="entry name" value="Cap-Gly domain"/>
    <property type="match status" value="1"/>
</dbReference>
<dbReference type="InterPro" id="IPR008384">
    <property type="entry name" value="ARPC4"/>
</dbReference>